<evidence type="ECO:0000313" key="2">
    <source>
        <dbReference type="EMBL" id="EFJ23164.1"/>
    </source>
</evidence>
<dbReference type="SMART" id="SM00256">
    <property type="entry name" value="FBOX"/>
    <property type="match status" value="1"/>
</dbReference>
<feature type="domain" description="F-box" evidence="1">
    <location>
        <begin position="1"/>
        <end position="33"/>
    </location>
</feature>
<proteinExistence type="predicted"/>
<dbReference type="EMBL" id="GL377593">
    <property type="protein sequence ID" value="EFJ23164.1"/>
    <property type="molecule type" value="Genomic_DNA"/>
</dbReference>
<sequence length="388" mass="45057">MGRFPDELLEEIVIRLPIQSIIAARSVCSHWRNKLCAKYFQAKKDSREPQQRWIIMDFFLLSEGFLGVFDTIDKKWLKIPLSLPPNTRFSLLCGSCGYLCFMDRQAITTHHIHLCNPVTQQWLQLPLPRSIKTSRLHIRMYGIRGSNHFKLLMIDCTDLPSRLAGSLYDSHTGDWKPRSQEWITNFTSLWDNLAMCKDGIYDMDKEEWRLRGQISDFQPTTLRLRRDGSVFRTKLVGTRIRVYQLDMESTREELVTESPERMRVEMPPGCSGMIPWSYFDGLDNLWVVCPVLPAIYRYEPCSGQWSSFDNKWSGAADFGYAICYQGGKLLTTRRVTSGEAAQSLEKLGFTLTFPGQSNIKSLWHLIQPCSLKARTWKLLFCPRALFYY</sequence>
<dbReference type="InterPro" id="IPR036047">
    <property type="entry name" value="F-box-like_dom_sf"/>
</dbReference>
<dbReference type="Gramene" id="EFJ23164">
    <property type="protein sequence ID" value="EFJ23164"/>
    <property type="gene ID" value="SELMODRAFT_415695"/>
</dbReference>
<dbReference type="PANTHER" id="PTHR31672">
    <property type="entry name" value="BNACNNG10540D PROTEIN"/>
    <property type="match status" value="1"/>
</dbReference>
<dbReference type="InterPro" id="IPR001810">
    <property type="entry name" value="F-box_dom"/>
</dbReference>
<name>D8RWY3_SELML</name>
<reference evidence="2 3" key="1">
    <citation type="journal article" date="2011" name="Science">
        <title>The Selaginella genome identifies genetic changes associated with the evolution of vascular plants.</title>
        <authorList>
            <person name="Banks J.A."/>
            <person name="Nishiyama T."/>
            <person name="Hasebe M."/>
            <person name="Bowman J.L."/>
            <person name="Gribskov M."/>
            <person name="dePamphilis C."/>
            <person name="Albert V.A."/>
            <person name="Aono N."/>
            <person name="Aoyama T."/>
            <person name="Ambrose B.A."/>
            <person name="Ashton N.W."/>
            <person name="Axtell M.J."/>
            <person name="Barker E."/>
            <person name="Barker M.S."/>
            <person name="Bennetzen J.L."/>
            <person name="Bonawitz N.D."/>
            <person name="Chapple C."/>
            <person name="Cheng C."/>
            <person name="Correa L.G."/>
            <person name="Dacre M."/>
            <person name="DeBarry J."/>
            <person name="Dreyer I."/>
            <person name="Elias M."/>
            <person name="Engstrom E.M."/>
            <person name="Estelle M."/>
            <person name="Feng L."/>
            <person name="Finet C."/>
            <person name="Floyd S.K."/>
            <person name="Frommer W.B."/>
            <person name="Fujita T."/>
            <person name="Gramzow L."/>
            <person name="Gutensohn M."/>
            <person name="Harholt J."/>
            <person name="Hattori M."/>
            <person name="Heyl A."/>
            <person name="Hirai T."/>
            <person name="Hiwatashi Y."/>
            <person name="Ishikawa M."/>
            <person name="Iwata M."/>
            <person name="Karol K.G."/>
            <person name="Koehler B."/>
            <person name="Kolukisaoglu U."/>
            <person name="Kubo M."/>
            <person name="Kurata T."/>
            <person name="Lalonde S."/>
            <person name="Li K."/>
            <person name="Li Y."/>
            <person name="Litt A."/>
            <person name="Lyons E."/>
            <person name="Manning G."/>
            <person name="Maruyama T."/>
            <person name="Michael T.P."/>
            <person name="Mikami K."/>
            <person name="Miyazaki S."/>
            <person name="Morinaga S."/>
            <person name="Murata T."/>
            <person name="Mueller-Roeber B."/>
            <person name="Nelson D.R."/>
            <person name="Obara M."/>
            <person name="Oguri Y."/>
            <person name="Olmstead R.G."/>
            <person name="Onodera N."/>
            <person name="Petersen B.L."/>
            <person name="Pils B."/>
            <person name="Prigge M."/>
            <person name="Rensing S.A."/>
            <person name="Riano-Pachon D.M."/>
            <person name="Roberts A.W."/>
            <person name="Sato Y."/>
            <person name="Scheller H.V."/>
            <person name="Schulz B."/>
            <person name="Schulz C."/>
            <person name="Shakirov E.V."/>
            <person name="Shibagaki N."/>
            <person name="Shinohara N."/>
            <person name="Shippen D.E."/>
            <person name="Soerensen I."/>
            <person name="Sotooka R."/>
            <person name="Sugimoto N."/>
            <person name="Sugita M."/>
            <person name="Sumikawa N."/>
            <person name="Tanurdzic M."/>
            <person name="Theissen G."/>
            <person name="Ulvskov P."/>
            <person name="Wakazuki S."/>
            <person name="Weng J.K."/>
            <person name="Willats W.W."/>
            <person name="Wipf D."/>
            <person name="Wolf P.G."/>
            <person name="Yang L."/>
            <person name="Zimmer A.D."/>
            <person name="Zhu Q."/>
            <person name="Mitros T."/>
            <person name="Hellsten U."/>
            <person name="Loque D."/>
            <person name="Otillar R."/>
            <person name="Salamov A."/>
            <person name="Schmutz J."/>
            <person name="Shapiro H."/>
            <person name="Lindquist E."/>
            <person name="Lucas S."/>
            <person name="Rokhsar D."/>
            <person name="Grigoriev I.V."/>
        </authorList>
    </citation>
    <scope>NUCLEOTIDE SEQUENCE [LARGE SCALE GENOMIC DNA]</scope>
</reference>
<dbReference type="HOGENOM" id="CLU_807518_0_0_1"/>
<dbReference type="GO" id="GO:0004842">
    <property type="term" value="F:ubiquitin-protein transferase activity"/>
    <property type="evidence" value="ECO:0000318"/>
    <property type="project" value="GO_Central"/>
</dbReference>
<dbReference type="SUPFAM" id="SSF50965">
    <property type="entry name" value="Galactose oxidase, central domain"/>
    <property type="match status" value="1"/>
</dbReference>
<dbReference type="Gene3D" id="1.20.1280.50">
    <property type="match status" value="1"/>
</dbReference>
<evidence type="ECO:0000259" key="1">
    <source>
        <dbReference type="PROSITE" id="PS50181"/>
    </source>
</evidence>
<dbReference type="PROSITE" id="PS50181">
    <property type="entry name" value="FBOX"/>
    <property type="match status" value="1"/>
</dbReference>
<evidence type="ECO:0000313" key="3">
    <source>
        <dbReference type="Proteomes" id="UP000001514"/>
    </source>
</evidence>
<gene>
    <name evidence="2" type="ORF">SELMODRAFT_415695</name>
</gene>
<organism evidence="3">
    <name type="scientific">Selaginella moellendorffii</name>
    <name type="common">Spikemoss</name>
    <dbReference type="NCBI Taxonomy" id="88036"/>
    <lineage>
        <taxon>Eukaryota</taxon>
        <taxon>Viridiplantae</taxon>
        <taxon>Streptophyta</taxon>
        <taxon>Embryophyta</taxon>
        <taxon>Tracheophyta</taxon>
        <taxon>Lycopodiopsida</taxon>
        <taxon>Selaginellales</taxon>
        <taxon>Selaginellaceae</taxon>
        <taxon>Selaginella</taxon>
    </lineage>
</organism>
<dbReference type="GO" id="GO:0031146">
    <property type="term" value="P:SCF-dependent proteasomal ubiquitin-dependent protein catabolic process"/>
    <property type="evidence" value="ECO:0000318"/>
    <property type="project" value="GO_Central"/>
</dbReference>
<dbReference type="AlphaFoldDB" id="D8RWY3"/>
<dbReference type="InterPro" id="IPR011043">
    <property type="entry name" value="Gal_Oxase/kelch_b-propeller"/>
</dbReference>
<dbReference type="InParanoid" id="D8RWY3"/>
<dbReference type="Pfam" id="PF00646">
    <property type="entry name" value="F-box"/>
    <property type="match status" value="1"/>
</dbReference>
<keyword evidence="3" id="KW-1185">Reference proteome</keyword>
<accession>D8RWY3</accession>
<dbReference type="KEGG" id="smo:SELMODRAFT_415695"/>
<dbReference type="PANTHER" id="PTHR31672:SF2">
    <property type="entry name" value="F-BOX DOMAIN-CONTAINING PROTEIN"/>
    <property type="match status" value="1"/>
</dbReference>
<dbReference type="FunCoup" id="D8RWY3">
    <property type="interactions" value="133"/>
</dbReference>
<dbReference type="Proteomes" id="UP000001514">
    <property type="component" value="Unassembled WGS sequence"/>
</dbReference>
<dbReference type="InterPro" id="IPR050796">
    <property type="entry name" value="SCF_F-box_component"/>
</dbReference>
<dbReference type="SUPFAM" id="SSF81383">
    <property type="entry name" value="F-box domain"/>
    <property type="match status" value="1"/>
</dbReference>
<protein>
    <recommendedName>
        <fullName evidence="1">F-box domain-containing protein</fullName>
    </recommendedName>
</protein>